<feature type="region of interest" description="Disordered" evidence="1">
    <location>
        <begin position="1"/>
        <end position="27"/>
    </location>
</feature>
<dbReference type="EMBL" id="BK032621">
    <property type="protein sequence ID" value="DAF51764.1"/>
    <property type="molecule type" value="Genomic_DNA"/>
</dbReference>
<evidence type="ECO:0000256" key="1">
    <source>
        <dbReference type="SAM" id="MobiDB-lite"/>
    </source>
</evidence>
<feature type="compositionally biased region" description="Polar residues" evidence="1">
    <location>
        <begin position="11"/>
        <end position="25"/>
    </location>
</feature>
<proteinExistence type="predicted"/>
<name>A0A8S5SL22_9CAUD</name>
<reference evidence="2" key="1">
    <citation type="journal article" date="2021" name="Proc. Natl. Acad. Sci. U.S.A.">
        <title>A Catalog of Tens of Thousands of Viruses from Human Metagenomes Reveals Hidden Associations with Chronic Diseases.</title>
        <authorList>
            <person name="Tisza M.J."/>
            <person name="Buck C.B."/>
        </authorList>
    </citation>
    <scope>NUCLEOTIDE SEQUENCE</scope>
    <source>
        <strain evidence="2">CtJYR23</strain>
    </source>
</reference>
<protein>
    <submittedName>
        <fullName evidence="2">Uncharacterized protein</fullName>
    </submittedName>
</protein>
<evidence type="ECO:0000313" key="2">
    <source>
        <dbReference type="EMBL" id="DAF51764.1"/>
    </source>
</evidence>
<sequence>MPLHSPPLASLQPTYRQHTANTPKTSCKPLLHNTSHLILSLIASPKAVLSQHPKTPYFCRIFVVNKLVVSKRQHSNG</sequence>
<accession>A0A8S5SL22</accession>
<organism evidence="2">
    <name type="scientific">Siphoviridae sp. ctJYR23</name>
    <dbReference type="NCBI Taxonomy" id="2827837"/>
    <lineage>
        <taxon>Viruses</taxon>
        <taxon>Duplodnaviria</taxon>
        <taxon>Heunggongvirae</taxon>
        <taxon>Uroviricota</taxon>
        <taxon>Caudoviricetes</taxon>
    </lineage>
</organism>